<accession>A0A0P0WFD6</accession>
<reference evidence="1 2" key="2">
    <citation type="journal article" date="2013" name="Plant Cell Physiol.">
        <title>Rice Annotation Project Database (RAP-DB): an integrative and interactive database for rice genomics.</title>
        <authorList>
            <person name="Sakai H."/>
            <person name="Lee S.S."/>
            <person name="Tanaka T."/>
            <person name="Numa H."/>
            <person name="Kim J."/>
            <person name="Kawahara Y."/>
            <person name="Wakimoto H."/>
            <person name="Yang C.C."/>
            <person name="Iwamoto M."/>
            <person name="Abe T."/>
            <person name="Yamada Y."/>
            <person name="Muto A."/>
            <person name="Inokuchi H."/>
            <person name="Ikemura T."/>
            <person name="Matsumoto T."/>
            <person name="Sasaki T."/>
            <person name="Itoh T."/>
        </authorList>
    </citation>
    <scope>NUCLEOTIDE SEQUENCE [LARGE SCALE GENOMIC DNA]</scope>
    <source>
        <strain evidence="2">cv. Nipponbare</strain>
    </source>
</reference>
<reference evidence="2" key="1">
    <citation type="journal article" date="2005" name="Nature">
        <title>The map-based sequence of the rice genome.</title>
        <authorList>
            <consortium name="International rice genome sequencing project (IRGSP)"/>
            <person name="Matsumoto T."/>
            <person name="Wu J."/>
            <person name="Kanamori H."/>
            <person name="Katayose Y."/>
            <person name="Fujisawa M."/>
            <person name="Namiki N."/>
            <person name="Mizuno H."/>
            <person name="Yamamoto K."/>
            <person name="Antonio B.A."/>
            <person name="Baba T."/>
            <person name="Sakata K."/>
            <person name="Nagamura Y."/>
            <person name="Aoki H."/>
            <person name="Arikawa K."/>
            <person name="Arita K."/>
            <person name="Bito T."/>
            <person name="Chiden Y."/>
            <person name="Fujitsuka N."/>
            <person name="Fukunaka R."/>
            <person name="Hamada M."/>
            <person name="Harada C."/>
            <person name="Hayashi A."/>
            <person name="Hijishita S."/>
            <person name="Honda M."/>
            <person name="Hosokawa S."/>
            <person name="Ichikawa Y."/>
            <person name="Idonuma A."/>
            <person name="Iijima M."/>
            <person name="Ikeda M."/>
            <person name="Ikeno M."/>
            <person name="Ito K."/>
            <person name="Ito S."/>
            <person name="Ito T."/>
            <person name="Ito Y."/>
            <person name="Ito Y."/>
            <person name="Iwabuchi A."/>
            <person name="Kamiya K."/>
            <person name="Karasawa W."/>
            <person name="Kurita K."/>
            <person name="Katagiri S."/>
            <person name="Kikuta A."/>
            <person name="Kobayashi H."/>
            <person name="Kobayashi N."/>
            <person name="Machita K."/>
            <person name="Maehara T."/>
            <person name="Masukawa M."/>
            <person name="Mizubayashi T."/>
            <person name="Mukai Y."/>
            <person name="Nagasaki H."/>
            <person name="Nagata Y."/>
            <person name="Naito S."/>
            <person name="Nakashima M."/>
            <person name="Nakama Y."/>
            <person name="Nakamichi Y."/>
            <person name="Nakamura M."/>
            <person name="Meguro A."/>
            <person name="Negishi M."/>
            <person name="Ohta I."/>
            <person name="Ohta T."/>
            <person name="Okamoto M."/>
            <person name="Ono N."/>
            <person name="Saji S."/>
            <person name="Sakaguchi M."/>
            <person name="Sakai K."/>
            <person name="Shibata M."/>
            <person name="Shimokawa T."/>
            <person name="Song J."/>
            <person name="Takazaki Y."/>
            <person name="Terasawa K."/>
            <person name="Tsugane M."/>
            <person name="Tsuji K."/>
            <person name="Ueda S."/>
            <person name="Waki K."/>
            <person name="Yamagata H."/>
            <person name="Yamamoto M."/>
            <person name="Yamamoto S."/>
            <person name="Yamane H."/>
            <person name="Yoshiki S."/>
            <person name="Yoshihara R."/>
            <person name="Yukawa K."/>
            <person name="Zhong H."/>
            <person name="Yano M."/>
            <person name="Yuan Q."/>
            <person name="Ouyang S."/>
            <person name="Liu J."/>
            <person name="Jones K.M."/>
            <person name="Gansberger K."/>
            <person name="Moffat K."/>
            <person name="Hill J."/>
            <person name="Bera J."/>
            <person name="Fadrosh D."/>
            <person name="Jin S."/>
            <person name="Johri S."/>
            <person name="Kim M."/>
            <person name="Overton L."/>
            <person name="Reardon M."/>
            <person name="Tsitrin T."/>
            <person name="Vuong H."/>
            <person name="Weaver B."/>
            <person name="Ciecko A."/>
            <person name="Tallon L."/>
            <person name="Jackson J."/>
            <person name="Pai G."/>
            <person name="Aken S.V."/>
            <person name="Utterback T."/>
            <person name="Reidmuller S."/>
            <person name="Feldblyum T."/>
            <person name="Hsiao J."/>
            <person name="Zismann V."/>
            <person name="Iobst S."/>
            <person name="de Vazeille A.R."/>
            <person name="Buell C.R."/>
            <person name="Ying K."/>
            <person name="Li Y."/>
            <person name="Lu T."/>
            <person name="Huang Y."/>
            <person name="Zhao Q."/>
            <person name="Feng Q."/>
            <person name="Zhang L."/>
            <person name="Zhu J."/>
            <person name="Weng Q."/>
            <person name="Mu J."/>
            <person name="Lu Y."/>
            <person name="Fan D."/>
            <person name="Liu Y."/>
            <person name="Guan J."/>
            <person name="Zhang Y."/>
            <person name="Yu S."/>
            <person name="Liu X."/>
            <person name="Zhang Y."/>
            <person name="Hong G."/>
            <person name="Han B."/>
            <person name="Choisne N."/>
            <person name="Demange N."/>
            <person name="Orjeda G."/>
            <person name="Samain S."/>
            <person name="Cattolico L."/>
            <person name="Pelletier E."/>
            <person name="Couloux A."/>
            <person name="Segurens B."/>
            <person name="Wincker P."/>
            <person name="D'Hont A."/>
            <person name="Scarpelli C."/>
            <person name="Weissenbach J."/>
            <person name="Salanoubat M."/>
            <person name="Quetier F."/>
            <person name="Yu Y."/>
            <person name="Kim H.R."/>
            <person name="Rambo T."/>
            <person name="Currie J."/>
            <person name="Collura K."/>
            <person name="Luo M."/>
            <person name="Yang T."/>
            <person name="Ammiraju J.S.S."/>
            <person name="Engler F."/>
            <person name="Soderlund C."/>
            <person name="Wing R.A."/>
            <person name="Palmer L.E."/>
            <person name="de la Bastide M."/>
            <person name="Spiegel L."/>
            <person name="Nascimento L."/>
            <person name="Zutavern T."/>
            <person name="O'Shaughnessy A."/>
            <person name="Dike S."/>
            <person name="Dedhia N."/>
            <person name="Preston R."/>
            <person name="Balija V."/>
            <person name="McCombie W.R."/>
            <person name="Chow T."/>
            <person name="Chen H."/>
            <person name="Chung M."/>
            <person name="Chen C."/>
            <person name="Shaw J."/>
            <person name="Wu H."/>
            <person name="Hsiao K."/>
            <person name="Chao Y."/>
            <person name="Chu M."/>
            <person name="Cheng C."/>
            <person name="Hour A."/>
            <person name="Lee P."/>
            <person name="Lin S."/>
            <person name="Lin Y."/>
            <person name="Liou J."/>
            <person name="Liu S."/>
            <person name="Hsing Y."/>
            <person name="Raghuvanshi S."/>
            <person name="Mohanty A."/>
            <person name="Bharti A.K."/>
            <person name="Gaur A."/>
            <person name="Gupta V."/>
            <person name="Kumar D."/>
            <person name="Ravi V."/>
            <person name="Vij S."/>
            <person name="Kapur A."/>
            <person name="Khurana P."/>
            <person name="Khurana P."/>
            <person name="Khurana J.P."/>
            <person name="Tyagi A.K."/>
            <person name="Gaikwad K."/>
            <person name="Singh A."/>
            <person name="Dalal V."/>
            <person name="Srivastava S."/>
            <person name="Dixit A."/>
            <person name="Pal A.K."/>
            <person name="Ghazi I.A."/>
            <person name="Yadav M."/>
            <person name="Pandit A."/>
            <person name="Bhargava A."/>
            <person name="Sureshbabu K."/>
            <person name="Batra K."/>
            <person name="Sharma T.R."/>
            <person name="Mohapatra T."/>
            <person name="Singh N.K."/>
            <person name="Messing J."/>
            <person name="Nelson A.B."/>
            <person name="Fuks G."/>
            <person name="Kavchok S."/>
            <person name="Keizer G."/>
            <person name="Linton E."/>
            <person name="Llaca V."/>
            <person name="Song R."/>
            <person name="Tanyolac B."/>
            <person name="Young S."/>
            <person name="Ho-Il K."/>
            <person name="Hahn J.H."/>
            <person name="Sangsakoo G."/>
            <person name="Vanavichit A."/>
            <person name="de Mattos Luiz.A.T."/>
            <person name="Zimmer P.D."/>
            <person name="Malone G."/>
            <person name="Dellagostin O."/>
            <person name="de Oliveira A.C."/>
            <person name="Bevan M."/>
            <person name="Bancroft I."/>
            <person name="Minx P."/>
            <person name="Cordum H."/>
            <person name="Wilson R."/>
            <person name="Cheng Z."/>
            <person name="Jin W."/>
            <person name="Jiang J."/>
            <person name="Leong S.A."/>
            <person name="Iwama H."/>
            <person name="Gojobori T."/>
            <person name="Itoh T."/>
            <person name="Niimura Y."/>
            <person name="Fujii Y."/>
            <person name="Habara T."/>
            <person name="Sakai H."/>
            <person name="Sato Y."/>
            <person name="Wilson G."/>
            <person name="Kumar K."/>
            <person name="McCouch S."/>
            <person name="Juretic N."/>
            <person name="Hoen D."/>
            <person name="Wright S."/>
            <person name="Bruskiewich R."/>
            <person name="Bureau T."/>
            <person name="Miyao A."/>
            <person name="Hirochika H."/>
            <person name="Nishikawa T."/>
            <person name="Kadowaki K."/>
            <person name="Sugiura M."/>
            <person name="Burr B."/>
            <person name="Sasaki T."/>
        </authorList>
    </citation>
    <scope>NUCLEOTIDE SEQUENCE [LARGE SCALE GENOMIC DNA]</scope>
    <source>
        <strain evidence="2">cv. Nipponbare</strain>
    </source>
</reference>
<name>A0A0P0WFD6_ORYSJ</name>
<sequence>MPCKSSCCCTRPRTGRSSCSGSARTCRGPSCQAMTRSGDRPLRISALPFSGILIARCWDLQARTHRGTGTPGRPP</sequence>
<dbReference type="Gramene" id="Os04t0632400-04">
    <property type="protein sequence ID" value="Os04t0632400-04"/>
    <property type="gene ID" value="Os04g0632400"/>
</dbReference>
<evidence type="ECO:0000313" key="2">
    <source>
        <dbReference type="Proteomes" id="UP000059680"/>
    </source>
</evidence>
<organism evidence="1 2">
    <name type="scientific">Oryza sativa subsp. japonica</name>
    <name type="common">Rice</name>
    <dbReference type="NCBI Taxonomy" id="39947"/>
    <lineage>
        <taxon>Eukaryota</taxon>
        <taxon>Viridiplantae</taxon>
        <taxon>Streptophyta</taxon>
        <taxon>Embryophyta</taxon>
        <taxon>Tracheophyta</taxon>
        <taxon>Spermatophyta</taxon>
        <taxon>Magnoliopsida</taxon>
        <taxon>Liliopsida</taxon>
        <taxon>Poales</taxon>
        <taxon>Poaceae</taxon>
        <taxon>BOP clade</taxon>
        <taxon>Oryzoideae</taxon>
        <taxon>Oryzeae</taxon>
        <taxon>Oryzinae</taxon>
        <taxon>Oryza</taxon>
        <taxon>Oryza sativa</taxon>
    </lineage>
</organism>
<dbReference type="Proteomes" id="UP000059680">
    <property type="component" value="Chromosome 4"/>
</dbReference>
<gene>
    <name evidence="1" type="ordered locus">Os04g0632400</name>
    <name evidence="1" type="ORF">OSNPB_040632400</name>
</gene>
<evidence type="ECO:0000313" key="1">
    <source>
        <dbReference type="EMBL" id="BAS91182.1"/>
    </source>
</evidence>
<dbReference type="AlphaFoldDB" id="A0A0P0WFD6"/>
<dbReference type="EMBL" id="AP014960">
    <property type="protein sequence ID" value="BAS91182.1"/>
    <property type="molecule type" value="Genomic_DNA"/>
</dbReference>
<reference evidence="1 2" key="3">
    <citation type="journal article" date="2013" name="Rice">
        <title>Improvement of the Oryza sativa Nipponbare reference genome using next generation sequence and optical map data.</title>
        <authorList>
            <person name="Kawahara Y."/>
            <person name="de la Bastide M."/>
            <person name="Hamilton J.P."/>
            <person name="Kanamori H."/>
            <person name="McCombie W.R."/>
            <person name="Ouyang S."/>
            <person name="Schwartz D.C."/>
            <person name="Tanaka T."/>
            <person name="Wu J."/>
            <person name="Zhou S."/>
            <person name="Childs K.L."/>
            <person name="Davidson R.M."/>
            <person name="Lin H."/>
            <person name="Quesada-Ocampo L."/>
            <person name="Vaillancourt B."/>
            <person name="Sakai H."/>
            <person name="Lee S.S."/>
            <person name="Kim J."/>
            <person name="Numa H."/>
            <person name="Itoh T."/>
            <person name="Buell C.R."/>
            <person name="Matsumoto T."/>
        </authorList>
    </citation>
    <scope>NUCLEOTIDE SEQUENCE [LARGE SCALE GENOMIC DNA]</scope>
    <source>
        <strain evidence="2">cv. Nipponbare</strain>
    </source>
</reference>
<keyword evidence="2" id="KW-1185">Reference proteome</keyword>
<proteinExistence type="predicted"/>
<protein>
    <submittedName>
        <fullName evidence="1">Os04g0632400 protein</fullName>
    </submittedName>
</protein>
<dbReference type="ExpressionAtlas" id="A0A0P0WFD6">
    <property type="expression patterns" value="baseline and differential"/>
</dbReference>